<evidence type="ECO:0000256" key="4">
    <source>
        <dbReference type="ARBA" id="ARBA00022692"/>
    </source>
</evidence>
<dbReference type="PROSITE" id="PS50267">
    <property type="entry name" value="NA_NEUROTRAN_SYMP_3"/>
    <property type="match status" value="1"/>
</dbReference>
<gene>
    <name evidence="9" type="ORF">MNOR_LOCUS10287</name>
</gene>
<comment type="caution">
    <text evidence="9">The sequence shown here is derived from an EMBL/GenBank/DDBJ whole genome shotgun (WGS) entry which is preliminary data.</text>
</comment>
<evidence type="ECO:0000256" key="6">
    <source>
        <dbReference type="ARBA" id="ARBA00022989"/>
    </source>
</evidence>
<dbReference type="InterPro" id="IPR000175">
    <property type="entry name" value="Na/ntran_symport"/>
</dbReference>
<comment type="similarity">
    <text evidence="2">Belongs to the sodium:neurotransmitter symporter (SNF) (TC 2.A.22) family.</text>
</comment>
<feature type="transmembrane region" description="Helical" evidence="8">
    <location>
        <begin position="24"/>
        <end position="47"/>
    </location>
</feature>
<dbReference type="GO" id="GO:0016020">
    <property type="term" value="C:membrane"/>
    <property type="evidence" value="ECO:0007669"/>
    <property type="project" value="UniProtKB-SubCell"/>
</dbReference>
<proteinExistence type="inferred from homology"/>
<evidence type="ECO:0000256" key="1">
    <source>
        <dbReference type="ARBA" id="ARBA00004141"/>
    </source>
</evidence>
<keyword evidence="4 8" id="KW-0812">Transmembrane</keyword>
<comment type="subcellular location">
    <subcellularLocation>
        <location evidence="1">Membrane</location>
        <topology evidence="1">Multi-pass membrane protein</topology>
    </subcellularLocation>
</comment>
<dbReference type="AlphaFoldDB" id="A0AAV2QA66"/>
<feature type="transmembrane region" description="Helical" evidence="8">
    <location>
        <begin position="67"/>
        <end position="84"/>
    </location>
</feature>
<keyword evidence="6 8" id="KW-1133">Transmembrane helix</keyword>
<evidence type="ECO:0000313" key="10">
    <source>
        <dbReference type="Proteomes" id="UP001497623"/>
    </source>
</evidence>
<feature type="transmembrane region" description="Helical" evidence="8">
    <location>
        <begin position="96"/>
        <end position="116"/>
    </location>
</feature>
<protein>
    <submittedName>
        <fullName evidence="9">Uncharacterized protein</fullName>
    </submittedName>
</protein>
<keyword evidence="10" id="KW-1185">Reference proteome</keyword>
<dbReference type="GO" id="GO:0015293">
    <property type="term" value="F:symporter activity"/>
    <property type="evidence" value="ECO:0007669"/>
    <property type="project" value="UniProtKB-KW"/>
</dbReference>
<evidence type="ECO:0000313" key="9">
    <source>
        <dbReference type="EMBL" id="CAL4076952.1"/>
    </source>
</evidence>
<dbReference type="InterPro" id="IPR037272">
    <property type="entry name" value="SNS_sf"/>
</dbReference>
<keyword evidence="3" id="KW-0813">Transport</keyword>
<keyword evidence="7 8" id="KW-0472">Membrane</keyword>
<dbReference type="Proteomes" id="UP001497623">
    <property type="component" value="Unassembled WGS sequence"/>
</dbReference>
<keyword evidence="5" id="KW-0769">Symport</keyword>
<organism evidence="9 10">
    <name type="scientific">Meganyctiphanes norvegica</name>
    <name type="common">Northern krill</name>
    <name type="synonym">Thysanopoda norvegica</name>
    <dbReference type="NCBI Taxonomy" id="48144"/>
    <lineage>
        <taxon>Eukaryota</taxon>
        <taxon>Metazoa</taxon>
        <taxon>Ecdysozoa</taxon>
        <taxon>Arthropoda</taxon>
        <taxon>Crustacea</taxon>
        <taxon>Multicrustacea</taxon>
        <taxon>Malacostraca</taxon>
        <taxon>Eumalacostraca</taxon>
        <taxon>Eucarida</taxon>
        <taxon>Euphausiacea</taxon>
        <taxon>Euphausiidae</taxon>
        <taxon>Meganyctiphanes</taxon>
    </lineage>
</organism>
<evidence type="ECO:0000256" key="2">
    <source>
        <dbReference type="ARBA" id="ARBA00006459"/>
    </source>
</evidence>
<feature type="non-terminal residue" evidence="9">
    <location>
        <position position="155"/>
    </location>
</feature>
<evidence type="ECO:0000256" key="8">
    <source>
        <dbReference type="SAM" id="Phobius"/>
    </source>
</evidence>
<reference evidence="9 10" key="1">
    <citation type="submission" date="2024-05" db="EMBL/GenBank/DDBJ databases">
        <authorList>
            <person name="Wallberg A."/>
        </authorList>
    </citation>
    <scope>NUCLEOTIDE SEQUENCE [LARGE SCALE GENOMIC DNA]</scope>
</reference>
<evidence type="ECO:0000256" key="5">
    <source>
        <dbReference type="ARBA" id="ARBA00022847"/>
    </source>
</evidence>
<dbReference type="SUPFAM" id="SSF161070">
    <property type="entry name" value="SNF-like"/>
    <property type="match status" value="1"/>
</dbReference>
<evidence type="ECO:0000256" key="7">
    <source>
        <dbReference type="ARBA" id="ARBA00023136"/>
    </source>
</evidence>
<dbReference type="Pfam" id="PF00209">
    <property type="entry name" value="SNF"/>
    <property type="match status" value="1"/>
</dbReference>
<name>A0AAV2QA66_MEGNR</name>
<sequence length="155" mass="17750">MILLESVLTSLMDAYPKHFTNRKIATLAICLPLILMSMIFCIGNGTGEMIYTFLDIYLIDRTSWSNMSWLILIFVYLYGAGRLVRDIRHILPRISLAVSWPCYLSWIIIVPIAYAVSTIKIITEFMSGKFLRAYCSPDFFLPISQRISTQPIKGL</sequence>
<evidence type="ECO:0000256" key="3">
    <source>
        <dbReference type="ARBA" id="ARBA00022448"/>
    </source>
</evidence>
<dbReference type="EMBL" id="CAXKWB010005148">
    <property type="protein sequence ID" value="CAL4076952.1"/>
    <property type="molecule type" value="Genomic_DNA"/>
</dbReference>
<accession>A0AAV2QA66</accession>